<proteinExistence type="predicted"/>
<evidence type="ECO:0000313" key="1">
    <source>
        <dbReference type="EMBL" id="KAJ7988072.1"/>
    </source>
</evidence>
<accession>A0ACC2F9N0</accession>
<evidence type="ECO:0000313" key="2">
    <source>
        <dbReference type="Proteomes" id="UP001157502"/>
    </source>
</evidence>
<comment type="caution">
    <text evidence="1">The sequence shown here is derived from an EMBL/GenBank/DDBJ whole genome shotgun (WGS) entry which is preliminary data.</text>
</comment>
<gene>
    <name evidence="1" type="ORF">DPEC_G00319840</name>
</gene>
<organism evidence="1 2">
    <name type="scientific">Dallia pectoralis</name>
    <name type="common">Alaska blackfish</name>
    <dbReference type="NCBI Taxonomy" id="75939"/>
    <lineage>
        <taxon>Eukaryota</taxon>
        <taxon>Metazoa</taxon>
        <taxon>Chordata</taxon>
        <taxon>Craniata</taxon>
        <taxon>Vertebrata</taxon>
        <taxon>Euteleostomi</taxon>
        <taxon>Actinopterygii</taxon>
        <taxon>Neopterygii</taxon>
        <taxon>Teleostei</taxon>
        <taxon>Protacanthopterygii</taxon>
        <taxon>Esociformes</taxon>
        <taxon>Umbridae</taxon>
        <taxon>Dallia</taxon>
    </lineage>
</organism>
<keyword evidence="2" id="KW-1185">Reference proteome</keyword>
<name>A0ACC2F9N0_DALPE</name>
<protein>
    <submittedName>
        <fullName evidence="1">Uncharacterized protein</fullName>
    </submittedName>
</protein>
<reference evidence="1" key="1">
    <citation type="submission" date="2021-05" db="EMBL/GenBank/DDBJ databases">
        <authorList>
            <person name="Pan Q."/>
            <person name="Jouanno E."/>
            <person name="Zahm M."/>
            <person name="Klopp C."/>
            <person name="Cabau C."/>
            <person name="Louis A."/>
            <person name="Berthelot C."/>
            <person name="Parey E."/>
            <person name="Roest Crollius H."/>
            <person name="Montfort J."/>
            <person name="Robinson-Rechavi M."/>
            <person name="Bouchez O."/>
            <person name="Lampietro C."/>
            <person name="Lopez Roques C."/>
            <person name="Donnadieu C."/>
            <person name="Postlethwait J."/>
            <person name="Bobe J."/>
            <person name="Dillon D."/>
            <person name="Chandos A."/>
            <person name="von Hippel F."/>
            <person name="Guiguen Y."/>
        </authorList>
    </citation>
    <scope>NUCLEOTIDE SEQUENCE</scope>
    <source>
        <strain evidence="1">YG-Jan2019</strain>
    </source>
</reference>
<sequence>MSKMTATHLGVIVFAIYLSTQLLCTNAVTNTTTNTTTIWTGSSTKINSTTMATNTFSSNSTTPYGRGVSQQSGLFSYLIPVVMATSLLHRSC</sequence>
<dbReference type="EMBL" id="CM055758">
    <property type="protein sequence ID" value="KAJ7988072.1"/>
    <property type="molecule type" value="Genomic_DNA"/>
</dbReference>
<dbReference type="Proteomes" id="UP001157502">
    <property type="component" value="Chromosome 31"/>
</dbReference>